<dbReference type="AlphaFoldDB" id="A0A2N9IJU2"/>
<gene>
    <name evidence="1" type="ORF">FSB_LOCUS52447</name>
</gene>
<dbReference type="PANTHER" id="PTHR11439:SF455">
    <property type="entry name" value="RLK (RECEPTOR-LIKE PROTEIN KINASE) 8, PUTATIVE-RELATED"/>
    <property type="match status" value="1"/>
</dbReference>
<accession>A0A2N9IJU2</accession>
<proteinExistence type="predicted"/>
<evidence type="ECO:0000313" key="1">
    <source>
        <dbReference type="EMBL" id="SPD24565.1"/>
    </source>
</evidence>
<dbReference type="CDD" id="cd09272">
    <property type="entry name" value="RNase_HI_RT_Ty1"/>
    <property type="match status" value="1"/>
</dbReference>
<sequence>MPSVTWTGPSSIEAKYCAMANTIADLCWIRMLLNDIHVPLASPPVLWCDNAGALALASNPVFHVHAKHIEIDYHFIREKVVNRNMSLCFISTGDQRANIFTKGFPTPWFQLLRDKLLVSSCCVIFRVVVKELSLMHNQVNSLSSIDHTADHHQLKSNITPVKEIHLTAHQT</sequence>
<dbReference type="EMBL" id="OIVN01005935">
    <property type="protein sequence ID" value="SPD24565.1"/>
    <property type="molecule type" value="Genomic_DNA"/>
</dbReference>
<evidence type="ECO:0008006" key="2">
    <source>
        <dbReference type="Google" id="ProtNLM"/>
    </source>
</evidence>
<organism evidence="1">
    <name type="scientific">Fagus sylvatica</name>
    <name type="common">Beechnut</name>
    <dbReference type="NCBI Taxonomy" id="28930"/>
    <lineage>
        <taxon>Eukaryota</taxon>
        <taxon>Viridiplantae</taxon>
        <taxon>Streptophyta</taxon>
        <taxon>Embryophyta</taxon>
        <taxon>Tracheophyta</taxon>
        <taxon>Spermatophyta</taxon>
        <taxon>Magnoliopsida</taxon>
        <taxon>eudicotyledons</taxon>
        <taxon>Gunneridae</taxon>
        <taxon>Pentapetalae</taxon>
        <taxon>rosids</taxon>
        <taxon>fabids</taxon>
        <taxon>Fagales</taxon>
        <taxon>Fagaceae</taxon>
        <taxon>Fagus</taxon>
    </lineage>
</organism>
<reference evidence="1" key="1">
    <citation type="submission" date="2018-02" db="EMBL/GenBank/DDBJ databases">
        <authorList>
            <person name="Cohen D.B."/>
            <person name="Kent A.D."/>
        </authorList>
    </citation>
    <scope>NUCLEOTIDE SEQUENCE</scope>
</reference>
<dbReference type="PANTHER" id="PTHR11439">
    <property type="entry name" value="GAG-POL-RELATED RETROTRANSPOSON"/>
    <property type="match status" value="1"/>
</dbReference>
<protein>
    <recommendedName>
        <fullName evidence="2">Reverse transcriptase Ty1/copia-type domain-containing protein</fullName>
    </recommendedName>
</protein>
<name>A0A2N9IJU2_FAGSY</name>